<sequence>MIEGRMGYNAENKRYGLLVSDLWEIDGFHCGDPLEYYDYDKQEWISTRIEMAWPEQEYYLVDTKLQGEALEGLKIRVEK</sequence>
<keyword evidence="3" id="KW-1185">Reference proteome</keyword>
<dbReference type="Proteomes" id="UP000184278">
    <property type="component" value="Unassembled WGS sequence"/>
</dbReference>
<dbReference type="Pfam" id="PF17295">
    <property type="entry name" value="DUF5348"/>
    <property type="match status" value="1"/>
</dbReference>
<name>A0A1M6FG74_BUTFI</name>
<dbReference type="OrthoDB" id="9800362at2"/>
<dbReference type="EMBL" id="FQXK01000051">
    <property type="protein sequence ID" value="SHI96669.1"/>
    <property type="molecule type" value="Genomic_DNA"/>
</dbReference>
<dbReference type="RefSeq" id="WP_073390248.1">
    <property type="nucleotide sequence ID" value="NZ_FQXK01000051.1"/>
</dbReference>
<feature type="domain" description="DUF5348" evidence="1">
    <location>
        <begin position="4"/>
        <end position="77"/>
    </location>
</feature>
<accession>A0A1M6FG74</accession>
<dbReference type="STRING" id="1121131.SAMN02745229_03905"/>
<protein>
    <recommendedName>
        <fullName evidence="1">DUF5348 domain-containing protein</fullName>
    </recommendedName>
</protein>
<organism evidence="2 3">
    <name type="scientific">Butyrivibrio fibrisolvens DSM 3071</name>
    <dbReference type="NCBI Taxonomy" id="1121131"/>
    <lineage>
        <taxon>Bacteria</taxon>
        <taxon>Bacillati</taxon>
        <taxon>Bacillota</taxon>
        <taxon>Clostridia</taxon>
        <taxon>Lachnospirales</taxon>
        <taxon>Lachnospiraceae</taxon>
        <taxon>Butyrivibrio</taxon>
    </lineage>
</organism>
<reference evidence="3" key="1">
    <citation type="submission" date="2016-11" db="EMBL/GenBank/DDBJ databases">
        <authorList>
            <person name="Varghese N."/>
            <person name="Submissions S."/>
        </authorList>
    </citation>
    <scope>NUCLEOTIDE SEQUENCE [LARGE SCALE GENOMIC DNA]</scope>
    <source>
        <strain evidence="3">DSM 3071</strain>
    </source>
</reference>
<gene>
    <name evidence="2" type="ORF">SAMN02745229_03905</name>
</gene>
<dbReference type="GeneID" id="89512005"/>
<evidence type="ECO:0000313" key="3">
    <source>
        <dbReference type="Proteomes" id="UP000184278"/>
    </source>
</evidence>
<evidence type="ECO:0000313" key="2">
    <source>
        <dbReference type="EMBL" id="SHI96669.1"/>
    </source>
</evidence>
<dbReference type="AlphaFoldDB" id="A0A1M6FG74"/>
<dbReference type="InterPro" id="IPR035255">
    <property type="entry name" value="DUF5348"/>
</dbReference>
<proteinExistence type="predicted"/>
<evidence type="ECO:0000259" key="1">
    <source>
        <dbReference type="Pfam" id="PF17295"/>
    </source>
</evidence>
<dbReference type="Gene3D" id="2.40.10.390">
    <property type="match status" value="1"/>
</dbReference>